<evidence type="ECO:0000259" key="10">
    <source>
        <dbReference type="Pfam" id="PF00060"/>
    </source>
</evidence>
<feature type="domain" description="Ionotropic glutamate receptor C-terminal" evidence="10">
    <location>
        <begin position="283"/>
        <end position="508"/>
    </location>
</feature>
<name>A0A482V7Y2_ASBVE</name>
<dbReference type="GO" id="GO:0005886">
    <property type="term" value="C:plasma membrane"/>
    <property type="evidence" value="ECO:0007669"/>
    <property type="project" value="UniProtKB-SubCell"/>
</dbReference>
<evidence type="ECO:0000256" key="9">
    <source>
        <dbReference type="SAM" id="Phobius"/>
    </source>
</evidence>
<evidence type="ECO:0000256" key="6">
    <source>
        <dbReference type="ARBA" id="ARBA00023136"/>
    </source>
</evidence>
<proteinExistence type="inferred from homology"/>
<dbReference type="PANTHER" id="PTHR42643:SF38">
    <property type="entry name" value="IONOTROPIC RECEPTOR 100A"/>
    <property type="match status" value="1"/>
</dbReference>
<evidence type="ECO:0000256" key="5">
    <source>
        <dbReference type="ARBA" id="ARBA00022989"/>
    </source>
</evidence>
<keyword evidence="3" id="KW-1003">Cell membrane</keyword>
<evidence type="ECO:0000313" key="11">
    <source>
        <dbReference type="EMBL" id="RZB39323.1"/>
    </source>
</evidence>
<feature type="transmembrane region" description="Helical" evidence="9">
    <location>
        <begin position="497"/>
        <end position="517"/>
    </location>
</feature>
<evidence type="ECO:0000256" key="7">
    <source>
        <dbReference type="ARBA" id="ARBA00023170"/>
    </source>
</evidence>
<comment type="caution">
    <text evidence="11">The sequence shown here is derived from an EMBL/GenBank/DDBJ whole genome shotgun (WGS) entry which is preliminary data.</text>
</comment>
<feature type="transmembrane region" description="Helical" evidence="9">
    <location>
        <begin position="284"/>
        <end position="301"/>
    </location>
</feature>
<evidence type="ECO:0000313" key="12">
    <source>
        <dbReference type="Proteomes" id="UP000292052"/>
    </source>
</evidence>
<gene>
    <name evidence="11" type="ORF">BDFB_002879</name>
</gene>
<keyword evidence="7" id="KW-0675">Receptor</keyword>
<comment type="subcellular location">
    <subcellularLocation>
        <location evidence="1">Cell membrane</location>
        <topology evidence="1">Multi-pass membrane protein</topology>
    </subcellularLocation>
</comment>
<evidence type="ECO:0000256" key="4">
    <source>
        <dbReference type="ARBA" id="ARBA00022692"/>
    </source>
</evidence>
<organism evidence="11 12">
    <name type="scientific">Asbolus verrucosus</name>
    <name type="common">Desert ironclad beetle</name>
    <dbReference type="NCBI Taxonomy" id="1661398"/>
    <lineage>
        <taxon>Eukaryota</taxon>
        <taxon>Metazoa</taxon>
        <taxon>Ecdysozoa</taxon>
        <taxon>Arthropoda</taxon>
        <taxon>Hexapoda</taxon>
        <taxon>Insecta</taxon>
        <taxon>Pterygota</taxon>
        <taxon>Neoptera</taxon>
        <taxon>Endopterygota</taxon>
        <taxon>Coleoptera</taxon>
        <taxon>Polyphaga</taxon>
        <taxon>Cucujiformia</taxon>
        <taxon>Tenebrionidae</taxon>
        <taxon>Pimeliinae</taxon>
        <taxon>Asbolus</taxon>
    </lineage>
</organism>
<dbReference type="InterPro" id="IPR001320">
    <property type="entry name" value="Iontro_rcpt_C"/>
</dbReference>
<protein>
    <recommendedName>
        <fullName evidence="10">Ionotropic glutamate receptor C-terminal domain-containing protein</fullName>
    </recommendedName>
</protein>
<feature type="transmembrane region" description="Helical" evidence="9">
    <location>
        <begin position="255"/>
        <end position="278"/>
    </location>
</feature>
<dbReference type="PANTHER" id="PTHR42643">
    <property type="entry name" value="IONOTROPIC RECEPTOR 20A-RELATED"/>
    <property type="match status" value="1"/>
</dbReference>
<evidence type="ECO:0000256" key="1">
    <source>
        <dbReference type="ARBA" id="ARBA00004651"/>
    </source>
</evidence>
<accession>A0A482V7Y2</accession>
<keyword evidence="12" id="KW-1185">Reference proteome</keyword>
<reference evidence="11 12" key="1">
    <citation type="submission" date="2017-03" db="EMBL/GenBank/DDBJ databases">
        <title>Genome of the blue death feigning beetle - Asbolus verrucosus.</title>
        <authorList>
            <person name="Rider S.D."/>
        </authorList>
    </citation>
    <scope>NUCLEOTIDE SEQUENCE [LARGE SCALE GENOMIC DNA]</scope>
    <source>
        <strain evidence="11">Butters</strain>
        <tissue evidence="11">Head and leg muscle</tissue>
    </source>
</reference>
<keyword evidence="8" id="KW-0325">Glycoprotein</keyword>
<evidence type="ECO:0000256" key="3">
    <source>
        <dbReference type="ARBA" id="ARBA00022475"/>
    </source>
</evidence>
<keyword evidence="5 9" id="KW-1133">Transmembrane helix</keyword>
<dbReference type="GO" id="GO:0050906">
    <property type="term" value="P:detection of stimulus involved in sensory perception"/>
    <property type="evidence" value="ECO:0007669"/>
    <property type="project" value="UniProtKB-ARBA"/>
</dbReference>
<dbReference type="SUPFAM" id="SSF53850">
    <property type="entry name" value="Periplasmic binding protein-like II"/>
    <property type="match status" value="1"/>
</dbReference>
<dbReference type="OrthoDB" id="6775583at2759"/>
<dbReference type="Pfam" id="PF00060">
    <property type="entry name" value="Lig_chan"/>
    <property type="match status" value="1"/>
</dbReference>
<dbReference type="InterPro" id="IPR052192">
    <property type="entry name" value="Insect_Ionotropic_Sensory_Rcpt"/>
</dbReference>
<keyword evidence="6 9" id="KW-0472">Membrane</keyword>
<comment type="similarity">
    <text evidence="2">Belongs to the glutamate-gated ion channel (TC 1.A.10.1) family.</text>
</comment>
<dbReference type="EMBL" id="QDEB01129168">
    <property type="protein sequence ID" value="RZB39323.1"/>
    <property type="molecule type" value="Genomic_DNA"/>
</dbReference>
<keyword evidence="4 9" id="KW-0812">Transmembrane</keyword>
<evidence type="ECO:0000256" key="2">
    <source>
        <dbReference type="ARBA" id="ARBA00008685"/>
    </source>
</evidence>
<sequence>MATVGTFLSDERLEFIFHLNQPKIVTNTQIPGEFENYILIENSLDILRDSLEKWKYNFNTRGNILVIFQKNYTEDDLRSAFETLWSFYIYNVVIYNNWTDFVTWYPYKRENKCGNRVNLVTNPKSLNMFENKIPKHLGGCPITVTWNNMSFGIKSPFEDRDPGYVIEAINTIGKIIDANITYLKNNSNYFILSLKTGNYFHLIQDMTTRKIDLGVTIAGESVRFEKELETTKPLFRMDQYFILPPRKKIRNSGKIFGIFSLGTWSITFATLLIMATFWKYLTQISLVTTVFYMVQLSLQCVVNRIPKKTIPRIVFLLYIFFIMNLSWFYTSQMSSVLTSPSYEPKIRTISELVQSEKKLKFYSTYKRHLESYDPKIFEILMSKRLTNSDTLNPFGIIEDFLTHLNFGVILSHEESSHVIKNSQKLEIVSENKIHTVTITLSTRKGFLFLHKLEECILRVQESGLISKWIYDASVSIRKFTVANQEDDAPVPLKLDNIFVSFLILLLGLATSLSIFIIEL</sequence>
<feature type="non-terminal residue" evidence="11">
    <location>
        <position position="519"/>
    </location>
</feature>
<evidence type="ECO:0000256" key="8">
    <source>
        <dbReference type="ARBA" id="ARBA00023180"/>
    </source>
</evidence>
<dbReference type="AlphaFoldDB" id="A0A482V7Y2"/>
<dbReference type="Proteomes" id="UP000292052">
    <property type="component" value="Unassembled WGS sequence"/>
</dbReference>
<feature type="transmembrane region" description="Helical" evidence="9">
    <location>
        <begin position="313"/>
        <end position="330"/>
    </location>
</feature>
<dbReference type="GO" id="GO:0015276">
    <property type="term" value="F:ligand-gated monoatomic ion channel activity"/>
    <property type="evidence" value="ECO:0007669"/>
    <property type="project" value="InterPro"/>
</dbReference>